<proteinExistence type="predicted"/>
<protein>
    <submittedName>
        <fullName evidence="1">CLUMA_CG009241, isoform A</fullName>
    </submittedName>
</protein>
<sequence length="83" mass="9836">MEVCDDDQLKDLNGNNKSELLKTPLFYFSTCFLLHLRKIIEKYYQPSLYDNDGDEISKKLMRNVKNNDTHIDDLFSVFIDEIN</sequence>
<keyword evidence="2" id="KW-1185">Reference proteome</keyword>
<reference evidence="1 2" key="1">
    <citation type="submission" date="2015-04" db="EMBL/GenBank/DDBJ databases">
        <authorList>
            <person name="Syromyatnikov M.Y."/>
            <person name="Popov V.N."/>
        </authorList>
    </citation>
    <scope>NUCLEOTIDE SEQUENCE [LARGE SCALE GENOMIC DNA]</scope>
</reference>
<dbReference type="EMBL" id="CVRI01000042">
    <property type="protein sequence ID" value="CRK95784.1"/>
    <property type="molecule type" value="Genomic_DNA"/>
</dbReference>
<evidence type="ECO:0000313" key="2">
    <source>
        <dbReference type="Proteomes" id="UP000183832"/>
    </source>
</evidence>
<accession>A0A1J1I688</accession>
<dbReference type="Proteomes" id="UP000183832">
    <property type="component" value="Unassembled WGS sequence"/>
</dbReference>
<gene>
    <name evidence="1" type="ORF">CLUMA_CG009241</name>
</gene>
<organism evidence="1 2">
    <name type="scientific">Clunio marinus</name>
    <dbReference type="NCBI Taxonomy" id="568069"/>
    <lineage>
        <taxon>Eukaryota</taxon>
        <taxon>Metazoa</taxon>
        <taxon>Ecdysozoa</taxon>
        <taxon>Arthropoda</taxon>
        <taxon>Hexapoda</taxon>
        <taxon>Insecta</taxon>
        <taxon>Pterygota</taxon>
        <taxon>Neoptera</taxon>
        <taxon>Endopterygota</taxon>
        <taxon>Diptera</taxon>
        <taxon>Nematocera</taxon>
        <taxon>Chironomoidea</taxon>
        <taxon>Chironomidae</taxon>
        <taxon>Clunio</taxon>
    </lineage>
</organism>
<name>A0A1J1I688_9DIPT</name>
<dbReference type="AlphaFoldDB" id="A0A1J1I688"/>
<evidence type="ECO:0000313" key="1">
    <source>
        <dbReference type="EMBL" id="CRK95784.1"/>
    </source>
</evidence>